<evidence type="ECO:0000256" key="3">
    <source>
        <dbReference type="ARBA" id="ARBA00023004"/>
    </source>
</evidence>
<comment type="caution">
    <text evidence="4">The sequence shown here is derived from an EMBL/GenBank/DDBJ whole genome shotgun (WGS) entry which is preliminary data.</text>
</comment>
<keyword evidence="3" id="KW-0408">Iron</keyword>
<organism evidence="4 5">
    <name type="scientific">Mortierella alpina</name>
    <name type="common">Oleaginous fungus</name>
    <name type="synonym">Mortierella renispora</name>
    <dbReference type="NCBI Taxonomy" id="64518"/>
    <lineage>
        <taxon>Eukaryota</taxon>
        <taxon>Fungi</taxon>
        <taxon>Fungi incertae sedis</taxon>
        <taxon>Mucoromycota</taxon>
        <taxon>Mortierellomycotina</taxon>
        <taxon>Mortierellomycetes</taxon>
        <taxon>Mortierellales</taxon>
        <taxon>Mortierellaceae</taxon>
        <taxon>Mortierella</taxon>
    </lineage>
</organism>
<reference evidence="4" key="1">
    <citation type="journal article" date="2020" name="Fungal Divers.">
        <title>Resolving the Mortierellaceae phylogeny through synthesis of multi-gene phylogenetics and phylogenomics.</title>
        <authorList>
            <person name="Vandepol N."/>
            <person name="Liber J."/>
            <person name="Desiro A."/>
            <person name="Na H."/>
            <person name="Kennedy M."/>
            <person name="Barry K."/>
            <person name="Grigoriev I.V."/>
            <person name="Miller A.N."/>
            <person name="O'Donnell K."/>
            <person name="Stajich J.E."/>
            <person name="Bonito G."/>
        </authorList>
    </citation>
    <scope>NUCLEOTIDE SEQUENCE</scope>
    <source>
        <strain evidence="4">CK1249</strain>
    </source>
</reference>
<dbReference type="GO" id="GO:0033754">
    <property type="term" value="F:indoleamine 2,3-dioxygenase activity"/>
    <property type="evidence" value="ECO:0007669"/>
    <property type="project" value="TreeGrafter"/>
</dbReference>
<dbReference type="EMBL" id="JAAAHY010001984">
    <property type="protein sequence ID" value="KAF9945847.1"/>
    <property type="molecule type" value="Genomic_DNA"/>
</dbReference>
<protein>
    <submittedName>
        <fullName evidence="4">Uncharacterized protein</fullName>
    </submittedName>
</protein>
<evidence type="ECO:0000256" key="2">
    <source>
        <dbReference type="ARBA" id="ARBA00022723"/>
    </source>
</evidence>
<name>A0A9P6LVR6_MORAP</name>
<dbReference type="GO" id="GO:0046872">
    <property type="term" value="F:metal ion binding"/>
    <property type="evidence" value="ECO:0007669"/>
    <property type="project" value="UniProtKB-KW"/>
</dbReference>
<accession>A0A9P6LVR6</accession>
<dbReference type="PANTHER" id="PTHR28657">
    <property type="entry name" value="INDOLEAMINE 2,3-DIOXYGENASE"/>
    <property type="match status" value="1"/>
</dbReference>
<keyword evidence="5" id="KW-1185">Reference proteome</keyword>
<keyword evidence="2" id="KW-0479">Metal-binding</keyword>
<dbReference type="GO" id="GO:0034354">
    <property type="term" value="P:'de novo' NAD+ biosynthetic process from L-tryptophan"/>
    <property type="evidence" value="ECO:0007669"/>
    <property type="project" value="TreeGrafter"/>
</dbReference>
<dbReference type="InterPro" id="IPR000898">
    <property type="entry name" value="Indolamine_dOase"/>
</dbReference>
<evidence type="ECO:0000313" key="4">
    <source>
        <dbReference type="EMBL" id="KAF9945847.1"/>
    </source>
</evidence>
<proteinExistence type="inferred from homology"/>
<dbReference type="PANTHER" id="PTHR28657:SF5">
    <property type="entry name" value="INDOLEAMINE 2,3-DIOXYGENASE"/>
    <property type="match status" value="1"/>
</dbReference>
<dbReference type="GO" id="GO:0005737">
    <property type="term" value="C:cytoplasm"/>
    <property type="evidence" value="ECO:0007669"/>
    <property type="project" value="TreeGrafter"/>
</dbReference>
<dbReference type="GO" id="GO:0019441">
    <property type="term" value="P:L-tryptophan catabolic process to kynurenine"/>
    <property type="evidence" value="ECO:0007669"/>
    <property type="project" value="InterPro"/>
</dbReference>
<dbReference type="AlphaFoldDB" id="A0A9P6LVR6"/>
<dbReference type="OrthoDB" id="260519at2759"/>
<dbReference type="InterPro" id="IPR037217">
    <property type="entry name" value="Trp/Indoleamine_2_3_dOase-like"/>
</dbReference>
<dbReference type="GO" id="GO:0020037">
    <property type="term" value="F:heme binding"/>
    <property type="evidence" value="ECO:0007669"/>
    <property type="project" value="InterPro"/>
</dbReference>
<comment type="similarity">
    <text evidence="1">Belongs to the indoleamine 2,3-dioxygenase family.</text>
</comment>
<gene>
    <name evidence="4" type="ORF">BGZ70_003535</name>
</gene>
<dbReference type="Gene3D" id="1.20.58.480">
    <property type="match status" value="1"/>
</dbReference>
<evidence type="ECO:0000256" key="1">
    <source>
        <dbReference type="ARBA" id="ARBA00007119"/>
    </source>
</evidence>
<dbReference type="SUPFAM" id="SSF140959">
    <property type="entry name" value="Indolic compounds 2,3-dioxygenase-like"/>
    <property type="match status" value="1"/>
</dbReference>
<evidence type="ECO:0000313" key="5">
    <source>
        <dbReference type="Proteomes" id="UP000738359"/>
    </source>
</evidence>
<sequence>MTISTEFQCLDNDLSKPPIDQQGDKPVSRPKTSWEWLEHGMDPRLGPVSREYGLMFDPRAMRDARVVLPESWLCLWRELPDHFINKRIRDLVIQEIGALDVDAIYTECRDDPLAFMKTKSIVFCIAQGCIDFDRVIAQEMAEPEPLPEQLQSVMNRFAELCHCPDYCALADMSLTASVLVNNDSDLLNCTFDDFKLICPVNNAPTQEEVERNDLEPSRIRGQAENRFHNTPTMMEYRVSDLVDIVATTQRAIYDYKVSSSSKEQEQLVEVILDQIARTKASFKRLCKGFALLSKKTVDPVVWHRDIVKYTSGYGGHLGLSGPQTPCVHLIDAFLGRKTFTTELGKTSLKAFTQTQDNHQRFILSVASGPQLRKFAEDCSAERFDHPVALAFNDLVDSYIKGFLGMHKGRAIEFAKVGFTEAGPREFTAETEYEWPSPENVVTKLKRFFDEAARERDQVKV</sequence>
<dbReference type="Proteomes" id="UP000738359">
    <property type="component" value="Unassembled WGS sequence"/>
</dbReference>